<evidence type="ECO:0000313" key="3">
    <source>
        <dbReference type="Proteomes" id="UP000305848"/>
    </source>
</evidence>
<name>A0A4U3L5F3_9BACT</name>
<dbReference type="Pfam" id="PF13692">
    <property type="entry name" value="Glyco_trans_1_4"/>
    <property type="match status" value="1"/>
</dbReference>
<dbReference type="RefSeq" id="WP_137261546.1">
    <property type="nucleotide sequence ID" value="NZ_SZQL01000006.1"/>
</dbReference>
<protein>
    <submittedName>
        <fullName evidence="2">Glycosyltransferase family 4 protein</fullName>
    </submittedName>
</protein>
<sequence>MHNKTINILGIAPYTFLPAYTGGHKNIDLFYKYLGTEENIIVASTRNNDEQSAKDYKLLKVFNNSKLRYINPFYFFILRRIVVTHKISHVIVEHPYMGWLGILLKKFTNIQLIIHSHNIEGLRFKSAGKWWWRLLLQYEGYVHRQANISFFITNEDKQYAETHFHLQPQKSFTITYGIEIPSAPSLTARKRARQTINALHHIAANEIIILFNGALNYKPNLNAVKAILTYINPQLEKANNFIYKVIICGKDLPAHYGDLIAWKDRNIIFAGFVSDISLYFLAADIFINPVIEGGGIKTKLVEALAYGNSVVSTVSGAVGIPPDCAVNKMKIVENYDWVEFARAIVQVDTDVPTSELFFEHFYWGNIAKRAAKAIESLI</sequence>
<gene>
    <name evidence="2" type="ORF">FC093_09535</name>
</gene>
<dbReference type="Proteomes" id="UP000305848">
    <property type="component" value="Unassembled WGS sequence"/>
</dbReference>
<reference evidence="2 3" key="1">
    <citation type="submission" date="2019-05" db="EMBL/GenBank/DDBJ databases">
        <title>Panacibacter sp. strain 17mud1-8 Genome sequencing and assembly.</title>
        <authorList>
            <person name="Chhetri G."/>
        </authorList>
    </citation>
    <scope>NUCLEOTIDE SEQUENCE [LARGE SCALE GENOMIC DNA]</scope>
    <source>
        <strain evidence="2 3">17mud1-8</strain>
    </source>
</reference>
<dbReference type="AlphaFoldDB" id="A0A4U3L5F3"/>
<dbReference type="Gene3D" id="3.40.50.2000">
    <property type="entry name" value="Glycogen Phosphorylase B"/>
    <property type="match status" value="2"/>
</dbReference>
<dbReference type="OrthoDB" id="9807209at2"/>
<accession>A0A4U3L5F3</accession>
<dbReference type="EMBL" id="SZQL01000006">
    <property type="protein sequence ID" value="TKK68926.1"/>
    <property type="molecule type" value="Genomic_DNA"/>
</dbReference>
<dbReference type="SUPFAM" id="SSF53756">
    <property type="entry name" value="UDP-Glycosyltransferase/glycogen phosphorylase"/>
    <property type="match status" value="1"/>
</dbReference>
<dbReference type="Pfam" id="PF13439">
    <property type="entry name" value="Glyco_transf_4"/>
    <property type="match status" value="1"/>
</dbReference>
<proteinExistence type="predicted"/>
<organism evidence="2 3">
    <name type="scientific">Ilyomonas limi</name>
    <dbReference type="NCBI Taxonomy" id="2575867"/>
    <lineage>
        <taxon>Bacteria</taxon>
        <taxon>Pseudomonadati</taxon>
        <taxon>Bacteroidota</taxon>
        <taxon>Chitinophagia</taxon>
        <taxon>Chitinophagales</taxon>
        <taxon>Chitinophagaceae</taxon>
        <taxon>Ilyomonas</taxon>
    </lineage>
</organism>
<dbReference type="CDD" id="cd03801">
    <property type="entry name" value="GT4_PimA-like"/>
    <property type="match status" value="1"/>
</dbReference>
<evidence type="ECO:0000313" key="2">
    <source>
        <dbReference type="EMBL" id="TKK68926.1"/>
    </source>
</evidence>
<keyword evidence="2" id="KW-0808">Transferase</keyword>
<comment type="caution">
    <text evidence="2">The sequence shown here is derived from an EMBL/GenBank/DDBJ whole genome shotgun (WGS) entry which is preliminary data.</text>
</comment>
<feature type="domain" description="Glycosyltransferase subfamily 4-like N-terminal" evidence="1">
    <location>
        <begin position="60"/>
        <end position="179"/>
    </location>
</feature>
<dbReference type="GO" id="GO:0016757">
    <property type="term" value="F:glycosyltransferase activity"/>
    <property type="evidence" value="ECO:0007669"/>
    <property type="project" value="UniProtKB-ARBA"/>
</dbReference>
<dbReference type="InterPro" id="IPR028098">
    <property type="entry name" value="Glyco_trans_4-like_N"/>
</dbReference>
<keyword evidence="3" id="KW-1185">Reference proteome</keyword>
<evidence type="ECO:0000259" key="1">
    <source>
        <dbReference type="Pfam" id="PF13439"/>
    </source>
</evidence>